<keyword evidence="3" id="KW-1185">Reference proteome</keyword>
<dbReference type="EMBL" id="CAUYUJ010017444">
    <property type="protein sequence ID" value="CAK0874865.1"/>
    <property type="molecule type" value="Genomic_DNA"/>
</dbReference>
<gene>
    <name evidence="2" type="ORF">PCOR1329_LOCUS59654</name>
</gene>
<feature type="region of interest" description="Disordered" evidence="1">
    <location>
        <begin position="89"/>
        <end position="125"/>
    </location>
</feature>
<organism evidence="2 3">
    <name type="scientific">Prorocentrum cordatum</name>
    <dbReference type="NCBI Taxonomy" id="2364126"/>
    <lineage>
        <taxon>Eukaryota</taxon>
        <taxon>Sar</taxon>
        <taxon>Alveolata</taxon>
        <taxon>Dinophyceae</taxon>
        <taxon>Prorocentrales</taxon>
        <taxon>Prorocentraceae</taxon>
        <taxon>Prorocentrum</taxon>
    </lineage>
</organism>
<comment type="caution">
    <text evidence="2">The sequence shown here is derived from an EMBL/GenBank/DDBJ whole genome shotgun (WGS) entry which is preliminary data.</text>
</comment>
<dbReference type="Proteomes" id="UP001189429">
    <property type="component" value="Unassembled WGS sequence"/>
</dbReference>
<reference evidence="2" key="1">
    <citation type="submission" date="2023-10" db="EMBL/GenBank/DDBJ databases">
        <authorList>
            <person name="Chen Y."/>
            <person name="Shah S."/>
            <person name="Dougan E. K."/>
            <person name="Thang M."/>
            <person name="Chan C."/>
        </authorList>
    </citation>
    <scope>NUCLEOTIDE SEQUENCE [LARGE SCALE GENOMIC DNA]</scope>
</reference>
<accession>A0ABN9VNB3</accession>
<evidence type="ECO:0000313" key="3">
    <source>
        <dbReference type="Proteomes" id="UP001189429"/>
    </source>
</evidence>
<name>A0ABN9VNB3_9DINO</name>
<sequence>MKAMLAQAAQQRAADQARWQEDLRGLKEKHLKEMRRLNGGGAMASSAHTDQLTQFNEQMIGELTAMQQHIHVVKEDTIDAVVLEGDSVFESQQSSDRHAQEQWSQEQPYGLVGSTDSDDMAGVVP</sequence>
<evidence type="ECO:0000256" key="1">
    <source>
        <dbReference type="SAM" id="MobiDB-lite"/>
    </source>
</evidence>
<proteinExistence type="predicted"/>
<evidence type="ECO:0000313" key="2">
    <source>
        <dbReference type="EMBL" id="CAK0874865.1"/>
    </source>
</evidence>
<protein>
    <submittedName>
        <fullName evidence="2">Uncharacterized protein</fullName>
    </submittedName>
</protein>